<gene>
    <name evidence="1" type="ORF">HLB00_08400</name>
</gene>
<dbReference type="RefSeq" id="WP_171481952.1">
    <property type="nucleotide sequence ID" value="NZ_JABGBP010000314.1"/>
</dbReference>
<comment type="caution">
    <text evidence="1">The sequence shown here is derived from an EMBL/GenBank/DDBJ whole genome shotgun (WGS) entry which is preliminary data.</text>
</comment>
<reference evidence="1 2" key="1">
    <citation type="submission" date="2020-05" db="EMBL/GenBank/DDBJ databases">
        <authorList>
            <person name="Zhang R."/>
        </authorList>
    </citation>
    <scope>NUCLEOTIDE SEQUENCE [LARGE SCALE GENOMIC DNA]</scope>
    <source>
        <strain evidence="1 2">DSM 28986</strain>
    </source>
</reference>
<dbReference type="EMBL" id="JABGBP010000314">
    <property type="protein sequence ID" value="NOL60843.1"/>
    <property type="molecule type" value="Genomic_DNA"/>
</dbReference>
<accession>A0A7K4FPA5</accession>
<name>A0A7K4FPA5_9ARCH</name>
<dbReference type="AlphaFoldDB" id="A0A7K4FPA5"/>
<dbReference type="Proteomes" id="UP000546917">
    <property type="component" value="Unassembled WGS sequence"/>
</dbReference>
<organism evidence="1 2">
    <name type="scientific">Ferroplasma acidiphilum</name>
    <dbReference type="NCBI Taxonomy" id="74969"/>
    <lineage>
        <taxon>Archaea</taxon>
        <taxon>Methanobacteriati</taxon>
        <taxon>Thermoplasmatota</taxon>
        <taxon>Thermoplasmata</taxon>
        <taxon>Thermoplasmatales</taxon>
        <taxon>Ferroplasmaceae</taxon>
        <taxon>Ferroplasma</taxon>
    </lineage>
</organism>
<protein>
    <submittedName>
        <fullName evidence="1">Uncharacterized protein</fullName>
    </submittedName>
</protein>
<evidence type="ECO:0000313" key="1">
    <source>
        <dbReference type="EMBL" id="NOL60843.1"/>
    </source>
</evidence>
<proteinExistence type="predicted"/>
<sequence length="293" mass="33749">MAGGVKGKQGLAKARLLITLFSREQMSKNEIIGSFTKQTSKGIYRHLRDLESEKVIKTVNSKGSLTICKLNKNLNSLAKFFDYSFVYSGIKEAFDRAFAECFTSPLGDFMYAYFQEFTLTEEKWYMEPLDVISDSILNEGKRLYLNEEQMITINRVAYMLRGYMKTAYKLAYISFVRMLYNIPKDEYYTELVFTSSALNFKKDMITIIQGKQKDSHLANVRAVYEAAREILIMSVDMMNEGKEVHFLGPVTDKEKLVGRIITRTLSLQNLTINDFLERSPKLDAALKDFQSEL</sequence>
<evidence type="ECO:0000313" key="2">
    <source>
        <dbReference type="Proteomes" id="UP000546917"/>
    </source>
</evidence>